<evidence type="ECO:0000256" key="15">
    <source>
        <dbReference type="ARBA" id="ARBA00048610"/>
    </source>
</evidence>
<evidence type="ECO:0000256" key="3">
    <source>
        <dbReference type="ARBA" id="ARBA00022448"/>
    </source>
</evidence>
<dbReference type="Gene3D" id="3.40.50.300">
    <property type="entry name" value="P-loop containing nucleotide triphosphate hydrolases"/>
    <property type="match status" value="1"/>
</dbReference>
<comment type="subunit">
    <text evidence="12">The complex is composed of two ATP-binding proteins (NikD and NikE), two transmembrane proteins (NikB and NikC) and a solute-binding protein (NikA).</text>
</comment>
<dbReference type="PROSITE" id="PS50893">
    <property type="entry name" value="ABC_TRANSPORTER_2"/>
    <property type="match status" value="1"/>
</dbReference>
<dbReference type="Pfam" id="PF00005">
    <property type="entry name" value="ABC_tran"/>
    <property type="match status" value="1"/>
</dbReference>
<dbReference type="InterPro" id="IPR017871">
    <property type="entry name" value="ABC_transporter-like_CS"/>
</dbReference>
<gene>
    <name evidence="17" type="ORF">D0435_05940</name>
</gene>
<keyword evidence="6" id="KW-0547">Nucleotide-binding</keyword>
<evidence type="ECO:0000256" key="6">
    <source>
        <dbReference type="ARBA" id="ARBA00022741"/>
    </source>
</evidence>
<keyword evidence="7 17" id="KW-0067">ATP-binding</keyword>
<keyword evidence="5" id="KW-0533">Nickel</keyword>
<dbReference type="GO" id="GO:0016887">
    <property type="term" value="F:ATP hydrolysis activity"/>
    <property type="evidence" value="ECO:0007669"/>
    <property type="project" value="InterPro"/>
</dbReference>
<keyword evidence="10" id="KW-0921">Nickel transport</keyword>
<evidence type="ECO:0000256" key="10">
    <source>
        <dbReference type="ARBA" id="ARBA00023112"/>
    </source>
</evidence>
<keyword evidence="11" id="KW-0472">Membrane</keyword>
<dbReference type="GO" id="GO:0005886">
    <property type="term" value="C:plasma membrane"/>
    <property type="evidence" value="ECO:0007669"/>
    <property type="project" value="UniProtKB-SubCell"/>
</dbReference>
<dbReference type="GO" id="GO:0005524">
    <property type="term" value="F:ATP binding"/>
    <property type="evidence" value="ECO:0007669"/>
    <property type="project" value="UniProtKB-KW"/>
</dbReference>
<evidence type="ECO:0000256" key="4">
    <source>
        <dbReference type="ARBA" id="ARBA00022475"/>
    </source>
</evidence>
<keyword evidence="18" id="KW-1185">Reference proteome</keyword>
<dbReference type="InterPro" id="IPR003593">
    <property type="entry name" value="AAA+_ATPase"/>
</dbReference>
<dbReference type="Proteomes" id="UP000446866">
    <property type="component" value="Unassembled WGS sequence"/>
</dbReference>
<evidence type="ECO:0000256" key="7">
    <source>
        <dbReference type="ARBA" id="ARBA00022840"/>
    </source>
</evidence>
<reference evidence="17 18" key="1">
    <citation type="submission" date="2018-08" db="EMBL/GenBank/DDBJ databases">
        <title>Murine metabolic-syndrome-specific gut microbial biobank.</title>
        <authorList>
            <person name="Liu C."/>
        </authorList>
    </citation>
    <scope>NUCLEOTIDE SEQUENCE [LARGE SCALE GENOMIC DNA]</scope>
    <source>
        <strain evidence="17 18">28</strain>
    </source>
</reference>
<dbReference type="CDD" id="cd03257">
    <property type="entry name" value="ABC_NikE_OppD_transporters"/>
    <property type="match status" value="1"/>
</dbReference>
<dbReference type="InterPro" id="IPR027417">
    <property type="entry name" value="P-loop_NTPase"/>
</dbReference>
<accession>A0A845QGH4</accession>
<keyword evidence="4" id="KW-1003">Cell membrane</keyword>
<evidence type="ECO:0000256" key="13">
    <source>
        <dbReference type="ARBA" id="ARBA00039098"/>
    </source>
</evidence>
<dbReference type="EMBL" id="QXWK01000010">
    <property type="protein sequence ID" value="NBH61192.1"/>
    <property type="molecule type" value="Genomic_DNA"/>
</dbReference>
<organism evidence="17 18">
    <name type="scientific">Anaerotruncus colihominis</name>
    <dbReference type="NCBI Taxonomy" id="169435"/>
    <lineage>
        <taxon>Bacteria</taxon>
        <taxon>Bacillati</taxon>
        <taxon>Bacillota</taxon>
        <taxon>Clostridia</taxon>
        <taxon>Eubacteriales</taxon>
        <taxon>Oscillospiraceae</taxon>
        <taxon>Anaerotruncus</taxon>
    </lineage>
</organism>
<keyword evidence="3" id="KW-0813">Transport</keyword>
<dbReference type="PANTHER" id="PTHR43297">
    <property type="entry name" value="OLIGOPEPTIDE TRANSPORT ATP-BINDING PROTEIN APPD"/>
    <property type="match status" value="1"/>
</dbReference>
<dbReference type="InterPro" id="IPR003439">
    <property type="entry name" value="ABC_transporter-like_ATP-bd"/>
</dbReference>
<dbReference type="PANTHER" id="PTHR43297:SF13">
    <property type="entry name" value="NICKEL ABC TRANSPORTER, ATP-BINDING PROTEIN"/>
    <property type="match status" value="1"/>
</dbReference>
<dbReference type="InterPro" id="IPR050388">
    <property type="entry name" value="ABC_Ni/Peptide_Import"/>
</dbReference>
<comment type="caution">
    <text evidence="17">The sequence shown here is derived from an EMBL/GenBank/DDBJ whole genome shotgun (WGS) entry which is preliminary data.</text>
</comment>
<dbReference type="GO" id="GO:0015413">
    <property type="term" value="F:ABC-type nickel transporter activity"/>
    <property type="evidence" value="ECO:0007669"/>
    <property type="project" value="UniProtKB-EC"/>
</dbReference>
<comment type="subcellular location">
    <subcellularLocation>
        <location evidence="1">Cell membrane</location>
        <topology evidence="1">Peripheral membrane protein</topology>
    </subcellularLocation>
</comment>
<evidence type="ECO:0000256" key="2">
    <source>
        <dbReference type="ARBA" id="ARBA00005417"/>
    </source>
</evidence>
<dbReference type="FunFam" id="3.40.50.300:FF:000016">
    <property type="entry name" value="Oligopeptide ABC transporter ATP-binding component"/>
    <property type="match status" value="1"/>
</dbReference>
<protein>
    <recommendedName>
        <fullName evidence="14">Nickel import system ATP-binding protein NikD</fullName>
        <ecNumber evidence="13">7.2.2.11</ecNumber>
    </recommendedName>
</protein>
<comment type="similarity">
    <text evidence="2">Belongs to the ABC transporter superfamily.</text>
</comment>
<name>A0A845QGH4_9FIRM</name>
<evidence type="ECO:0000256" key="5">
    <source>
        <dbReference type="ARBA" id="ARBA00022596"/>
    </source>
</evidence>
<evidence type="ECO:0000256" key="11">
    <source>
        <dbReference type="ARBA" id="ARBA00023136"/>
    </source>
</evidence>
<keyword evidence="8" id="KW-1278">Translocase</keyword>
<comment type="catalytic activity">
    <reaction evidence="15">
        <text>Ni(2+)(out) + ATP + H2O = Ni(2+)(in) + ADP + phosphate + H(+)</text>
        <dbReference type="Rhea" id="RHEA:15557"/>
        <dbReference type="ChEBI" id="CHEBI:15377"/>
        <dbReference type="ChEBI" id="CHEBI:15378"/>
        <dbReference type="ChEBI" id="CHEBI:30616"/>
        <dbReference type="ChEBI" id="CHEBI:43474"/>
        <dbReference type="ChEBI" id="CHEBI:49786"/>
        <dbReference type="ChEBI" id="CHEBI:456216"/>
        <dbReference type="EC" id="7.2.2.11"/>
    </reaction>
    <physiologicalReaction direction="left-to-right" evidence="15">
        <dbReference type="Rhea" id="RHEA:15558"/>
    </physiologicalReaction>
</comment>
<dbReference type="AlphaFoldDB" id="A0A845QGH4"/>
<keyword evidence="9" id="KW-0406">Ion transport</keyword>
<dbReference type="SUPFAM" id="SSF52540">
    <property type="entry name" value="P-loop containing nucleoside triphosphate hydrolases"/>
    <property type="match status" value="1"/>
</dbReference>
<evidence type="ECO:0000259" key="16">
    <source>
        <dbReference type="PROSITE" id="PS50893"/>
    </source>
</evidence>
<proteinExistence type="inferred from homology"/>
<evidence type="ECO:0000256" key="14">
    <source>
        <dbReference type="ARBA" id="ARBA00044143"/>
    </source>
</evidence>
<dbReference type="PROSITE" id="PS00211">
    <property type="entry name" value="ABC_TRANSPORTER_1"/>
    <property type="match status" value="1"/>
</dbReference>
<evidence type="ECO:0000256" key="1">
    <source>
        <dbReference type="ARBA" id="ARBA00004202"/>
    </source>
</evidence>
<feature type="domain" description="ABC transporter" evidence="16">
    <location>
        <begin position="9"/>
        <end position="259"/>
    </location>
</feature>
<evidence type="ECO:0000256" key="12">
    <source>
        <dbReference type="ARBA" id="ARBA00038669"/>
    </source>
</evidence>
<evidence type="ECO:0000256" key="8">
    <source>
        <dbReference type="ARBA" id="ARBA00022967"/>
    </source>
</evidence>
<evidence type="ECO:0000256" key="9">
    <source>
        <dbReference type="ARBA" id="ARBA00023065"/>
    </source>
</evidence>
<dbReference type="EC" id="7.2.2.11" evidence="13"/>
<sequence>MEFRDNRSLKIRDLHVEFKTKGGIISAVEGVSLEVKRGKVTALVGESGSGKSVTSLAVMNLLPPNAKVRSGEIFLGEMNVQKLTSKERQELNGTVMGMIFQDPSTSLDPLYTVGNQMIEGIMQHQRIGKKEAYDQAVSCLKAVNLQDSELLMRKYPFELSGGMCQRVMIAITMGLKPSFLIADEPTTALDVTVQQQILTEIYRMSREEEMGVLFITHDLGVVAEIADDVCIMQDGKVVENAEVNTIFENPQHAYTKKLLNSIL</sequence>
<evidence type="ECO:0000313" key="17">
    <source>
        <dbReference type="EMBL" id="NBH61192.1"/>
    </source>
</evidence>
<dbReference type="SMART" id="SM00382">
    <property type="entry name" value="AAA"/>
    <property type="match status" value="1"/>
</dbReference>
<evidence type="ECO:0000313" key="18">
    <source>
        <dbReference type="Proteomes" id="UP000446866"/>
    </source>
</evidence>